<feature type="compositionally biased region" description="Pro residues" evidence="1">
    <location>
        <begin position="82"/>
        <end position="91"/>
    </location>
</feature>
<accession>A0A919KKF4</accession>
<dbReference type="Proteomes" id="UP000617734">
    <property type="component" value="Unassembled WGS sequence"/>
</dbReference>
<comment type="caution">
    <text evidence="2">The sequence shown here is derived from an EMBL/GenBank/DDBJ whole genome shotgun (WGS) entry which is preliminary data.</text>
</comment>
<organism evidence="2 3">
    <name type="scientific">Kitasatospora indigofera</name>
    <dbReference type="NCBI Taxonomy" id="67307"/>
    <lineage>
        <taxon>Bacteria</taxon>
        <taxon>Bacillati</taxon>
        <taxon>Actinomycetota</taxon>
        <taxon>Actinomycetes</taxon>
        <taxon>Kitasatosporales</taxon>
        <taxon>Streptomycetaceae</taxon>
        <taxon>Kitasatospora</taxon>
    </lineage>
</organism>
<dbReference type="EMBL" id="BNBO01000002">
    <property type="protein sequence ID" value="GHH61375.1"/>
    <property type="molecule type" value="Genomic_DNA"/>
</dbReference>
<dbReference type="AlphaFoldDB" id="A0A919KKF4"/>
<feature type="region of interest" description="Disordered" evidence="1">
    <location>
        <begin position="66"/>
        <end position="91"/>
    </location>
</feature>
<dbReference type="GeneID" id="95351285"/>
<reference evidence="2" key="1">
    <citation type="journal article" date="2014" name="Int. J. Syst. Evol. Microbiol.">
        <title>Complete genome sequence of Corynebacterium casei LMG S-19264T (=DSM 44701T), isolated from a smear-ripened cheese.</title>
        <authorList>
            <consortium name="US DOE Joint Genome Institute (JGI-PGF)"/>
            <person name="Walter F."/>
            <person name="Albersmeier A."/>
            <person name="Kalinowski J."/>
            <person name="Ruckert C."/>
        </authorList>
    </citation>
    <scope>NUCLEOTIDE SEQUENCE</scope>
    <source>
        <strain evidence="2">JCM 4646</strain>
    </source>
</reference>
<evidence type="ECO:0000313" key="3">
    <source>
        <dbReference type="Proteomes" id="UP000617734"/>
    </source>
</evidence>
<evidence type="ECO:0000313" key="2">
    <source>
        <dbReference type="EMBL" id="GHH61375.1"/>
    </source>
</evidence>
<feature type="region of interest" description="Disordered" evidence="1">
    <location>
        <begin position="1"/>
        <end position="35"/>
    </location>
</feature>
<reference evidence="2" key="2">
    <citation type="submission" date="2020-09" db="EMBL/GenBank/DDBJ databases">
        <authorList>
            <person name="Sun Q."/>
            <person name="Ohkuma M."/>
        </authorList>
    </citation>
    <scope>NUCLEOTIDE SEQUENCE</scope>
    <source>
        <strain evidence="2">JCM 4646</strain>
    </source>
</reference>
<name>A0A919KKF4_9ACTN</name>
<dbReference type="RefSeq" id="WP_190209299.1">
    <property type="nucleotide sequence ID" value="NZ_BNBO01000002.1"/>
</dbReference>
<keyword evidence="3" id="KW-1185">Reference proteome</keyword>
<proteinExistence type="predicted"/>
<protein>
    <submittedName>
        <fullName evidence="2">Uncharacterized protein</fullName>
    </submittedName>
</protein>
<gene>
    <name evidence="2" type="ORF">GCM10018781_07680</name>
</gene>
<sequence length="358" mass="36040">MAEARGTSDSTSDTVTRTARGTAADGGPGTITTAAPVRTRSTRRALAAASLLAAGALVLAGCSGGSTGSGPGAGRTAAAPPVSTPPPVPTPTPTPYGPVLAKWIGPLDAELAKLPQAADLIALGAALKEVGSKAVLAGAGLKLATEPAAASAAHRQLLVALDALSDHIDTVQDEIHSGKYCATGSALARFGQAEALTTIPAALAALAAAGYPATLTVPATGQLQQRALDNGTMVREGSLDGRGELSIENGGSGDAVLSLAKDGKSVHSVYVGKGQTAKFKGIEDGTYEVFFAGGSDWDPATKAFTQGCDFSKFDEPLEFKTTRTSSEIRWSTWTLSLQAVVGGNARTTDVPAGSYPQP</sequence>
<evidence type="ECO:0000256" key="1">
    <source>
        <dbReference type="SAM" id="MobiDB-lite"/>
    </source>
</evidence>